<dbReference type="InterPro" id="IPR036388">
    <property type="entry name" value="WH-like_DNA-bd_sf"/>
</dbReference>
<dbReference type="PANTHER" id="PTHR13504:SF38">
    <property type="entry name" value="FIDO DOMAIN-CONTAINING PROTEIN"/>
    <property type="match status" value="1"/>
</dbReference>
<protein>
    <submittedName>
        <fullName evidence="2">Fic family protein</fullName>
    </submittedName>
</protein>
<evidence type="ECO:0000313" key="3">
    <source>
        <dbReference type="Proteomes" id="UP000245523"/>
    </source>
</evidence>
<accession>A0ABX5LI06</accession>
<dbReference type="Pfam" id="PF02661">
    <property type="entry name" value="Fic"/>
    <property type="match status" value="1"/>
</dbReference>
<evidence type="ECO:0000259" key="1">
    <source>
        <dbReference type="PROSITE" id="PS51459"/>
    </source>
</evidence>
<dbReference type="PROSITE" id="PS51459">
    <property type="entry name" value="FIDO"/>
    <property type="match status" value="1"/>
</dbReference>
<dbReference type="Pfam" id="PF13412">
    <property type="entry name" value="HTH_24"/>
    <property type="match status" value="1"/>
</dbReference>
<name>A0ABX5LI06_9BACT</name>
<keyword evidence="3" id="KW-1185">Reference proteome</keyword>
<dbReference type="SUPFAM" id="SSF46785">
    <property type="entry name" value="Winged helix' DNA-binding domain"/>
    <property type="match status" value="1"/>
</dbReference>
<dbReference type="InterPro" id="IPR036390">
    <property type="entry name" value="WH_DNA-bd_sf"/>
</dbReference>
<dbReference type="InterPro" id="IPR003812">
    <property type="entry name" value="Fido"/>
</dbReference>
<reference evidence="2 3" key="1">
    <citation type="submission" date="2018-05" db="EMBL/GenBank/DDBJ databases">
        <title>Animal gut microbial communities from fecal samples from Wisconsin, USA.</title>
        <authorList>
            <person name="Neumann A."/>
        </authorList>
    </citation>
    <scope>NUCLEOTIDE SEQUENCE [LARGE SCALE GENOMIC DNA]</scope>
    <source>
        <strain evidence="2 3">UWS4</strain>
    </source>
</reference>
<proteinExistence type="predicted"/>
<dbReference type="PANTHER" id="PTHR13504">
    <property type="entry name" value="FIDO DOMAIN-CONTAINING PROTEIN DDB_G0283145"/>
    <property type="match status" value="1"/>
</dbReference>
<feature type="domain" description="Fido" evidence="1">
    <location>
        <begin position="96"/>
        <end position="265"/>
    </location>
</feature>
<dbReference type="SUPFAM" id="SSF140931">
    <property type="entry name" value="Fic-like"/>
    <property type="match status" value="1"/>
</dbReference>
<sequence length="359" mass="41386">MDMRYLTLDKALDAWRKIQPISDDDKARLARRFSVDFNYNSNHIEGNTLTYGQTEILLLFGKVIGEANVRSVQEMVASEVSLKMMEAESRIKESPLTQNFIRGLHRTLLREDYEVHRTLPDGMQIGYTVHAGQYKTRPNSVITRYGDRFEYASPEETPALMTDLVDWYNEAEKEGRLSPIELAALFHYRYIRIHPFEDGNGRIARLLVNYILAKHDIPMIVIRSRKKTEYLEALHSTDLAVGSAPSDGAKASIQSISPFLRYFRNIVAQEVYADVLFVTKRGENRWWYDGECIEFRTPNYGKILNMMQSEPVLTLADIQRKLGLQPTSVKKLVQTLIDKHYVEKGKDEGSWHVFIVPSC</sequence>
<dbReference type="Gene3D" id="1.10.10.10">
    <property type="entry name" value="Winged helix-like DNA-binding domain superfamily/Winged helix DNA-binding domain"/>
    <property type="match status" value="1"/>
</dbReference>
<dbReference type="InterPro" id="IPR036597">
    <property type="entry name" value="Fido-like_dom_sf"/>
</dbReference>
<dbReference type="Proteomes" id="UP000245523">
    <property type="component" value="Unassembled WGS sequence"/>
</dbReference>
<comment type="caution">
    <text evidence="2">The sequence shown here is derived from an EMBL/GenBank/DDBJ whole genome shotgun (WGS) entry which is preliminary data.</text>
</comment>
<organism evidence="2 3">
    <name type="scientific">Hallerella porci</name>
    <dbReference type="NCBI Taxonomy" id="1945871"/>
    <lineage>
        <taxon>Bacteria</taxon>
        <taxon>Pseudomonadati</taxon>
        <taxon>Fibrobacterota</taxon>
        <taxon>Fibrobacteria</taxon>
        <taxon>Fibrobacterales</taxon>
        <taxon>Fibrobacteraceae</taxon>
        <taxon>Hallerella</taxon>
    </lineage>
</organism>
<dbReference type="InterPro" id="IPR040198">
    <property type="entry name" value="Fido_containing"/>
</dbReference>
<evidence type="ECO:0000313" key="2">
    <source>
        <dbReference type="EMBL" id="PWK93089.1"/>
    </source>
</evidence>
<dbReference type="EMBL" id="QGHD01000033">
    <property type="protein sequence ID" value="PWK93089.1"/>
    <property type="molecule type" value="Genomic_DNA"/>
</dbReference>
<dbReference type="Gene3D" id="1.10.3290.10">
    <property type="entry name" value="Fido-like domain"/>
    <property type="match status" value="1"/>
</dbReference>
<gene>
    <name evidence="2" type="ORF">B0H50_13315</name>
</gene>